<feature type="domain" description="Alpha/beta hydrolase fold-3" evidence="3">
    <location>
        <begin position="113"/>
        <end position="318"/>
    </location>
</feature>
<dbReference type="InterPro" id="IPR029058">
    <property type="entry name" value="AB_hydrolase_fold"/>
</dbReference>
<evidence type="ECO:0000313" key="5">
    <source>
        <dbReference type="Proteomes" id="UP000578077"/>
    </source>
</evidence>
<organism evidence="4 5">
    <name type="scientific">Streptomonospora salina</name>
    <dbReference type="NCBI Taxonomy" id="104205"/>
    <lineage>
        <taxon>Bacteria</taxon>
        <taxon>Bacillati</taxon>
        <taxon>Actinomycetota</taxon>
        <taxon>Actinomycetes</taxon>
        <taxon>Streptosporangiales</taxon>
        <taxon>Nocardiopsidaceae</taxon>
        <taxon>Streptomonospora</taxon>
    </lineage>
</organism>
<dbReference type="InterPro" id="IPR050300">
    <property type="entry name" value="GDXG_lipolytic_enzyme"/>
</dbReference>
<feature type="chain" id="PRO_5039556621" evidence="2">
    <location>
        <begin position="33"/>
        <end position="349"/>
    </location>
</feature>
<dbReference type="InterPro" id="IPR006311">
    <property type="entry name" value="TAT_signal"/>
</dbReference>
<keyword evidence="2" id="KW-0732">Signal</keyword>
<reference evidence="4 5" key="1">
    <citation type="submission" date="2020-08" db="EMBL/GenBank/DDBJ databases">
        <title>Sequencing the genomes of 1000 actinobacteria strains.</title>
        <authorList>
            <person name="Klenk H.-P."/>
        </authorList>
    </citation>
    <scope>NUCLEOTIDE SEQUENCE [LARGE SCALE GENOMIC DNA]</scope>
    <source>
        <strain evidence="4 5">DSM 44593</strain>
    </source>
</reference>
<sequence length="349" mass="37070">MARRTPRPSKHRRRLLPTGLAGLAAAGAAAYAARRTADLRTVAPQLRGPSLYMPIGIAHPAAIRPFRALSGMLDSDVADGVGAQSRRVHAPGGHEAGVRVYDTPHRSGTTGALLWIHGGGHVGGIVGMDDDLCSRFALELGVPVVSVDYRLAPEHPFPADLDDCQAALRWLQENAAALNVDPQRIAVGGQSAGGGLAASLAQRAYDSGHGVCFQLLQYPMLDDRTALVDDHGVRGRFMWTPRSNRVAWTAYLGHPAGSEEDRPYAVPARRTDLSGLPPAWIGVGDIDLFYEEDLDYGRRLNGAGVPCEVHTESGMYHGADSGAASPSMVGFRDRMVEALRSPIGGAAHA</sequence>
<accession>A0A841EBK4</accession>
<dbReference type="SUPFAM" id="SSF53474">
    <property type="entry name" value="alpha/beta-Hydrolases"/>
    <property type="match status" value="1"/>
</dbReference>
<evidence type="ECO:0000313" key="4">
    <source>
        <dbReference type="EMBL" id="MBB6000366.1"/>
    </source>
</evidence>
<keyword evidence="1" id="KW-0378">Hydrolase</keyword>
<evidence type="ECO:0000256" key="1">
    <source>
        <dbReference type="ARBA" id="ARBA00022801"/>
    </source>
</evidence>
<dbReference type="Pfam" id="PF07859">
    <property type="entry name" value="Abhydrolase_3"/>
    <property type="match status" value="1"/>
</dbReference>
<dbReference type="GO" id="GO:0016787">
    <property type="term" value="F:hydrolase activity"/>
    <property type="evidence" value="ECO:0007669"/>
    <property type="project" value="UniProtKB-KW"/>
</dbReference>
<dbReference type="EMBL" id="JACHLY010000001">
    <property type="protein sequence ID" value="MBB6000366.1"/>
    <property type="molecule type" value="Genomic_DNA"/>
</dbReference>
<dbReference type="PANTHER" id="PTHR48081:SF8">
    <property type="entry name" value="ALPHA_BETA HYDROLASE FOLD-3 DOMAIN-CONTAINING PROTEIN-RELATED"/>
    <property type="match status" value="1"/>
</dbReference>
<dbReference type="PROSITE" id="PS51318">
    <property type="entry name" value="TAT"/>
    <property type="match status" value="1"/>
</dbReference>
<dbReference type="AlphaFoldDB" id="A0A841EBK4"/>
<dbReference type="Proteomes" id="UP000578077">
    <property type="component" value="Unassembled WGS sequence"/>
</dbReference>
<feature type="signal peptide" evidence="2">
    <location>
        <begin position="1"/>
        <end position="32"/>
    </location>
</feature>
<dbReference type="RefSeq" id="WP_184637740.1">
    <property type="nucleotide sequence ID" value="NZ_BAABKT010000032.1"/>
</dbReference>
<keyword evidence="5" id="KW-1185">Reference proteome</keyword>
<gene>
    <name evidence="4" type="ORF">HNR25_004117</name>
</gene>
<evidence type="ECO:0000259" key="3">
    <source>
        <dbReference type="Pfam" id="PF07859"/>
    </source>
</evidence>
<protein>
    <submittedName>
        <fullName evidence="4">Acetyl esterase/lipase</fullName>
    </submittedName>
</protein>
<name>A0A841EBK4_9ACTN</name>
<evidence type="ECO:0000256" key="2">
    <source>
        <dbReference type="SAM" id="SignalP"/>
    </source>
</evidence>
<dbReference type="PANTHER" id="PTHR48081">
    <property type="entry name" value="AB HYDROLASE SUPERFAMILY PROTEIN C4A8.06C"/>
    <property type="match status" value="1"/>
</dbReference>
<comment type="caution">
    <text evidence="4">The sequence shown here is derived from an EMBL/GenBank/DDBJ whole genome shotgun (WGS) entry which is preliminary data.</text>
</comment>
<dbReference type="Gene3D" id="3.40.50.1820">
    <property type="entry name" value="alpha/beta hydrolase"/>
    <property type="match status" value="1"/>
</dbReference>
<dbReference type="InterPro" id="IPR013094">
    <property type="entry name" value="AB_hydrolase_3"/>
</dbReference>
<proteinExistence type="predicted"/>